<dbReference type="EMBL" id="CM000649">
    <property type="protein sequence ID" value="EED88977.1"/>
    <property type="molecule type" value="Genomic_DNA"/>
</dbReference>
<dbReference type="OMA" id="NELICIF"/>
<dbReference type="PANTHER" id="PTHR13743:SF146">
    <property type="entry name" value="WD REPEAT AND FYVE DOMAIN-CONTAINING PROTEIN 3"/>
    <property type="match status" value="1"/>
</dbReference>
<dbReference type="PaxDb" id="35128-Thaps37336"/>
<feature type="domain" description="BEACH" evidence="1">
    <location>
        <begin position="1"/>
        <end position="236"/>
    </location>
</feature>
<dbReference type="InterPro" id="IPR000409">
    <property type="entry name" value="BEACH_dom"/>
</dbReference>
<feature type="non-terminal residue" evidence="2">
    <location>
        <position position="1"/>
    </location>
</feature>
<organism evidence="2 3">
    <name type="scientific">Thalassiosira pseudonana</name>
    <name type="common">Marine diatom</name>
    <name type="synonym">Cyclotella nana</name>
    <dbReference type="NCBI Taxonomy" id="35128"/>
    <lineage>
        <taxon>Eukaryota</taxon>
        <taxon>Sar</taxon>
        <taxon>Stramenopiles</taxon>
        <taxon>Ochrophyta</taxon>
        <taxon>Bacillariophyta</taxon>
        <taxon>Coscinodiscophyceae</taxon>
        <taxon>Thalassiosirophycidae</taxon>
        <taxon>Thalassiosirales</taxon>
        <taxon>Thalassiosiraceae</taxon>
        <taxon>Thalassiosira</taxon>
    </lineage>
</organism>
<dbReference type="Proteomes" id="UP000001449">
    <property type="component" value="Chromosome 14"/>
</dbReference>
<dbReference type="PANTHER" id="PTHR13743">
    <property type="entry name" value="BEIGE/BEACH-RELATED"/>
    <property type="match status" value="1"/>
</dbReference>
<reference evidence="2 3" key="2">
    <citation type="journal article" date="2008" name="Nature">
        <title>The Phaeodactylum genome reveals the evolutionary history of diatom genomes.</title>
        <authorList>
            <person name="Bowler C."/>
            <person name="Allen A.E."/>
            <person name="Badger J.H."/>
            <person name="Grimwood J."/>
            <person name="Jabbari K."/>
            <person name="Kuo A."/>
            <person name="Maheswari U."/>
            <person name="Martens C."/>
            <person name="Maumus F."/>
            <person name="Otillar R.P."/>
            <person name="Rayko E."/>
            <person name="Salamov A."/>
            <person name="Vandepoele K."/>
            <person name="Beszteri B."/>
            <person name="Gruber A."/>
            <person name="Heijde M."/>
            <person name="Katinka M."/>
            <person name="Mock T."/>
            <person name="Valentin K."/>
            <person name="Verret F."/>
            <person name="Berges J.A."/>
            <person name="Brownlee C."/>
            <person name="Cadoret J.P."/>
            <person name="Chiovitti A."/>
            <person name="Choi C.J."/>
            <person name="Coesel S."/>
            <person name="De Martino A."/>
            <person name="Detter J.C."/>
            <person name="Durkin C."/>
            <person name="Falciatore A."/>
            <person name="Fournet J."/>
            <person name="Haruta M."/>
            <person name="Huysman M.J."/>
            <person name="Jenkins B.D."/>
            <person name="Jiroutova K."/>
            <person name="Jorgensen R.E."/>
            <person name="Joubert Y."/>
            <person name="Kaplan A."/>
            <person name="Kroger N."/>
            <person name="Kroth P.G."/>
            <person name="La Roche J."/>
            <person name="Lindquist E."/>
            <person name="Lommer M."/>
            <person name="Martin-Jezequel V."/>
            <person name="Lopez P.J."/>
            <person name="Lucas S."/>
            <person name="Mangogna M."/>
            <person name="McGinnis K."/>
            <person name="Medlin L.K."/>
            <person name="Montsant A."/>
            <person name="Oudot-Le Secq M.P."/>
            <person name="Napoli C."/>
            <person name="Obornik M."/>
            <person name="Parker M.S."/>
            <person name="Petit J.L."/>
            <person name="Porcel B.M."/>
            <person name="Poulsen N."/>
            <person name="Robison M."/>
            <person name="Rychlewski L."/>
            <person name="Rynearson T.A."/>
            <person name="Schmutz J."/>
            <person name="Shapiro H."/>
            <person name="Siaut M."/>
            <person name="Stanley M."/>
            <person name="Sussman M.R."/>
            <person name="Taylor A.R."/>
            <person name="Vardi A."/>
            <person name="von Dassow P."/>
            <person name="Vyverman W."/>
            <person name="Willis A."/>
            <person name="Wyrwicz L.S."/>
            <person name="Rokhsar D.S."/>
            <person name="Weissenbach J."/>
            <person name="Armbrust E.V."/>
            <person name="Green B.R."/>
            <person name="Van de Peer Y."/>
            <person name="Grigoriev I.V."/>
        </authorList>
    </citation>
    <scope>NUCLEOTIDE SEQUENCE [LARGE SCALE GENOMIC DNA]</scope>
    <source>
        <strain evidence="2 3">CCMP1335</strain>
    </source>
</reference>
<dbReference type="KEGG" id="tps:THAPSDRAFT_37336"/>
<dbReference type="HOGENOM" id="CLU_000218_3_1_1"/>
<evidence type="ECO:0000313" key="2">
    <source>
        <dbReference type="EMBL" id="EED88977.1"/>
    </source>
</evidence>
<dbReference type="PROSITE" id="PS50197">
    <property type="entry name" value="BEACH"/>
    <property type="match status" value="1"/>
</dbReference>
<dbReference type="InParanoid" id="B8CCN1"/>
<dbReference type="SUPFAM" id="SSF81837">
    <property type="entry name" value="BEACH domain"/>
    <property type="match status" value="1"/>
</dbReference>
<dbReference type="eggNOG" id="KOG1786">
    <property type="taxonomic scope" value="Eukaryota"/>
</dbReference>
<name>B8CCN1_THAPS</name>
<evidence type="ECO:0000313" key="3">
    <source>
        <dbReference type="Proteomes" id="UP000001449"/>
    </source>
</evidence>
<dbReference type="CDD" id="cd06071">
    <property type="entry name" value="Beach"/>
    <property type="match status" value="1"/>
</dbReference>
<keyword evidence="3" id="KW-1185">Reference proteome</keyword>
<proteinExistence type="predicted"/>
<dbReference type="Pfam" id="PF02138">
    <property type="entry name" value="Beach"/>
    <property type="match status" value="1"/>
</dbReference>
<gene>
    <name evidence="2" type="ORF">THAPSDRAFT_37336</name>
</gene>
<accession>B8CCN1</accession>
<dbReference type="Gene3D" id="1.10.1540.10">
    <property type="entry name" value="BEACH domain"/>
    <property type="match status" value="1"/>
</dbReference>
<dbReference type="InterPro" id="IPR036372">
    <property type="entry name" value="BEACH_dom_sf"/>
</dbReference>
<evidence type="ECO:0000259" key="1">
    <source>
        <dbReference type="PROSITE" id="PS50197"/>
    </source>
</evidence>
<dbReference type="RefSeq" id="XP_002293968.1">
    <property type="nucleotide sequence ID" value="XM_002293932.1"/>
</dbReference>
<reference evidence="2 3" key="1">
    <citation type="journal article" date="2004" name="Science">
        <title>The genome of the diatom Thalassiosira pseudonana: ecology, evolution, and metabolism.</title>
        <authorList>
            <person name="Armbrust E.V."/>
            <person name="Berges J.A."/>
            <person name="Bowler C."/>
            <person name="Green B.R."/>
            <person name="Martinez D."/>
            <person name="Putnam N.H."/>
            <person name="Zhou S."/>
            <person name="Allen A.E."/>
            <person name="Apt K.E."/>
            <person name="Bechner M."/>
            <person name="Brzezinski M.A."/>
            <person name="Chaal B.K."/>
            <person name="Chiovitti A."/>
            <person name="Davis A.K."/>
            <person name="Demarest M.S."/>
            <person name="Detter J.C."/>
            <person name="Glavina T."/>
            <person name="Goodstein D."/>
            <person name="Hadi M.Z."/>
            <person name="Hellsten U."/>
            <person name="Hildebrand M."/>
            <person name="Jenkins B.D."/>
            <person name="Jurka J."/>
            <person name="Kapitonov V.V."/>
            <person name="Kroger N."/>
            <person name="Lau W.W."/>
            <person name="Lane T.W."/>
            <person name="Larimer F.W."/>
            <person name="Lippmeier J.C."/>
            <person name="Lucas S."/>
            <person name="Medina M."/>
            <person name="Montsant A."/>
            <person name="Obornik M."/>
            <person name="Parker M.S."/>
            <person name="Palenik B."/>
            <person name="Pazour G.J."/>
            <person name="Richardson P.M."/>
            <person name="Rynearson T.A."/>
            <person name="Saito M.A."/>
            <person name="Schwartz D.C."/>
            <person name="Thamatrakoln K."/>
            <person name="Valentin K."/>
            <person name="Vardi A."/>
            <person name="Wilkerson F.P."/>
            <person name="Rokhsar D.S."/>
        </authorList>
    </citation>
    <scope>NUCLEOTIDE SEQUENCE [LARGE SCALE GENOMIC DNA]</scope>
    <source>
        <strain evidence="2 3">CCMP1335</strain>
    </source>
</reference>
<dbReference type="InterPro" id="IPR050865">
    <property type="entry name" value="BEACH_Domain"/>
</dbReference>
<protein>
    <recommendedName>
        <fullName evidence="1">BEACH domain-containing protein</fullName>
    </recommendedName>
</protein>
<dbReference type="AlphaFoldDB" id="B8CCN1"/>
<dbReference type="GeneID" id="7452724"/>
<dbReference type="SMART" id="SM01026">
    <property type="entry name" value="Beach"/>
    <property type="match status" value="1"/>
</dbReference>
<sequence length="236" mass="27610">MNNLRAKITSQWIQGKMTNFDFIMHMNSFAGRTYNDLTQYPVFPWVLADYESEELDLNDPSIYRDFSKPMGAQNETRAVQFRDRYEALEQSYDLGDGPPPFHYGTHYSCAAYVLYYLMRLEPFSRLALSLQGGKFDVADRLFHNIGSSWNSASQDNLQDVRELIPEFFYLPDFLVNSNMFDFGITQVGKTVHDLTLPPWAKGDPKRFIRIHRQALESDYVSRNLHQWLDLIFGFKQ</sequence>